<feature type="modified residue" description="4-aspartylphosphate" evidence="4">
    <location>
        <position position="587"/>
    </location>
</feature>
<protein>
    <recommendedName>
        <fullName evidence="2">histidine kinase</fullName>
        <ecNumber evidence="2">2.7.13.3</ecNumber>
    </recommendedName>
</protein>
<evidence type="ECO:0000256" key="4">
    <source>
        <dbReference type="PROSITE-ProRule" id="PRU00169"/>
    </source>
</evidence>
<evidence type="ECO:0000259" key="6">
    <source>
        <dbReference type="PROSITE" id="PS50109"/>
    </source>
</evidence>
<keyword evidence="10" id="KW-1185">Reference proteome</keyword>
<dbReference type="Pfam" id="PF00512">
    <property type="entry name" value="HisKA"/>
    <property type="match status" value="1"/>
</dbReference>
<dbReference type="PANTHER" id="PTHR43547">
    <property type="entry name" value="TWO-COMPONENT HISTIDINE KINASE"/>
    <property type="match status" value="1"/>
</dbReference>
<dbReference type="InterPro" id="IPR036097">
    <property type="entry name" value="HisK_dim/P_sf"/>
</dbReference>
<dbReference type="CDD" id="cd00082">
    <property type="entry name" value="HisKA"/>
    <property type="match status" value="1"/>
</dbReference>
<dbReference type="PANTHER" id="PTHR43547:SF2">
    <property type="entry name" value="HYBRID SIGNAL TRANSDUCTION HISTIDINE KINASE C"/>
    <property type="match status" value="1"/>
</dbReference>
<organism evidence="9 10">
    <name type="scientific">Pelomonas nitida</name>
    <dbReference type="NCBI Taxonomy" id="3299027"/>
    <lineage>
        <taxon>Bacteria</taxon>
        <taxon>Pseudomonadati</taxon>
        <taxon>Pseudomonadota</taxon>
        <taxon>Betaproteobacteria</taxon>
        <taxon>Burkholderiales</taxon>
        <taxon>Sphaerotilaceae</taxon>
        <taxon>Roseateles</taxon>
    </lineage>
</organism>
<reference evidence="9 10" key="1">
    <citation type="submission" date="2024-09" db="EMBL/GenBank/DDBJ databases">
        <title>Novel species of the genus Pelomonas and Roseateles isolated from streams.</title>
        <authorList>
            <person name="Lu H."/>
        </authorList>
    </citation>
    <scope>NUCLEOTIDE SEQUENCE [LARGE SCALE GENOMIC DNA]</scope>
    <source>
        <strain evidence="9 10">BYS96W</strain>
    </source>
</reference>
<dbReference type="PROSITE" id="PS50112">
    <property type="entry name" value="PAS"/>
    <property type="match status" value="1"/>
</dbReference>
<keyword evidence="3 4" id="KW-0597">Phosphoprotein</keyword>
<dbReference type="EMBL" id="JBIGIA010000024">
    <property type="protein sequence ID" value="MFG6459529.1"/>
    <property type="molecule type" value="Genomic_DNA"/>
</dbReference>
<dbReference type="PROSITE" id="PS50110">
    <property type="entry name" value="RESPONSE_REGULATORY"/>
    <property type="match status" value="2"/>
</dbReference>
<feature type="domain" description="Response regulatory" evidence="7">
    <location>
        <begin position="538"/>
        <end position="658"/>
    </location>
</feature>
<evidence type="ECO:0000256" key="1">
    <source>
        <dbReference type="ARBA" id="ARBA00000085"/>
    </source>
</evidence>
<dbReference type="Gene3D" id="3.40.50.2300">
    <property type="match status" value="2"/>
</dbReference>
<dbReference type="SMART" id="SM00388">
    <property type="entry name" value="HisKA"/>
    <property type="match status" value="1"/>
</dbReference>
<dbReference type="SUPFAM" id="SSF55785">
    <property type="entry name" value="PYP-like sensor domain (PAS domain)"/>
    <property type="match status" value="1"/>
</dbReference>
<dbReference type="InterPro" id="IPR035965">
    <property type="entry name" value="PAS-like_dom_sf"/>
</dbReference>
<dbReference type="SUPFAM" id="SSF47384">
    <property type="entry name" value="Homodimeric domain of signal transducing histidine kinase"/>
    <property type="match status" value="1"/>
</dbReference>
<comment type="catalytic activity">
    <reaction evidence="1">
        <text>ATP + protein L-histidine = ADP + protein N-phospho-L-histidine.</text>
        <dbReference type="EC" id="2.7.13.3"/>
    </reaction>
</comment>
<accession>A0ABW7GC44</accession>
<dbReference type="Pfam" id="PF02518">
    <property type="entry name" value="HATPase_c"/>
    <property type="match status" value="1"/>
</dbReference>
<evidence type="ECO:0000256" key="5">
    <source>
        <dbReference type="SAM" id="MobiDB-lite"/>
    </source>
</evidence>
<evidence type="ECO:0000259" key="7">
    <source>
        <dbReference type="PROSITE" id="PS50110"/>
    </source>
</evidence>
<dbReference type="Proteomes" id="UP001606305">
    <property type="component" value="Unassembled WGS sequence"/>
</dbReference>
<dbReference type="InterPro" id="IPR003661">
    <property type="entry name" value="HisK_dim/P_dom"/>
</dbReference>
<dbReference type="InterPro" id="IPR005467">
    <property type="entry name" value="His_kinase_dom"/>
</dbReference>
<dbReference type="CDD" id="cd00130">
    <property type="entry name" value="PAS"/>
    <property type="match status" value="1"/>
</dbReference>
<evidence type="ECO:0000259" key="8">
    <source>
        <dbReference type="PROSITE" id="PS50112"/>
    </source>
</evidence>
<evidence type="ECO:0000256" key="2">
    <source>
        <dbReference type="ARBA" id="ARBA00012438"/>
    </source>
</evidence>
<dbReference type="SUPFAM" id="SSF55874">
    <property type="entry name" value="ATPase domain of HSP90 chaperone/DNA topoisomerase II/histidine kinase"/>
    <property type="match status" value="1"/>
</dbReference>
<dbReference type="Gene3D" id="3.30.450.20">
    <property type="entry name" value="PAS domain"/>
    <property type="match status" value="1"/>
</dbReference>
<dbReference type="Pfam" id="PF08448">
    <property type="entry name" value="PAS_4"/>
    <property type="match status" value="1"/>
</dbReference>
<dbReference type="Gene3D" id="3.30.565.10">
    <property type="entry name" value="Histidine kinase-like ATPase, C-terminal domain"/>
    <property type="match status" value="1"/>
</dbReference>
<evidence type="ECO:0000313" key="9">
    <source>
        <dbReference type="EMBL" id="MFG6459529.1"/>
    </source>
</evidence>
<feature type="region of interest" description="Disordered" evidence="5">
    <location>
        <begin position="508"/>
        <end position="527"/>
    </location>
</feature>
<dbReference type="InterPro" id="IPR000014">
    <property type="entry name" value="PAS"/>
</dbReference>
<dbReference type="InterPro" id="IPR003594">
    <property type="entry name" value="HATPase_dom"/>
</dbReference>
<feature type="domain" description="Response regulatory" evidence="7">
    <location>
        <begin position="20"/>
        <end position="136"/>
    </location>
</feature>
<dbReference type="Pfam" id="PF00072">
    <property type="entry name" value="Response_reg"/>
    <property type="match status" value="2"/>
</dbReference>
<dbReference type="EC" id="2.7.13.3" evidence="2"/>
<name>A0ABW7GC44_9BURK</name>
<evidence type="ECO:0000313" key="10">
    <source>
        <dbReference type="Proteomes" id="UP001606305"/>
    </source>
</evidence>
<feature type="domain" description="PAS" evidence="8">
    <location>
        <begin position="148"/>
        <end position="219"/>
    </location>
</feature>
<comment type="caution">
    <text evidence="9">The sequence shown here is derived from an EMBL/GenBank/DDBJ whole genome shotgun (WGS) entry which is preliminary data.</text>
</comment>
<dbReference type="SMART" id="SM00091">
    <property type="entry name" value="PAS"/>
    <property type="match status" value="1"/>
</dbReference>
<dbReference type="InterPro" id="IPR001789">
    <property type="entry name" value="Sig_transdc_resp-reg_receiver"/>
</dbReference>
<dbReference type="PRINTS" id="PR00344">
    <property type="entry name" value="BCTRLSENSOR"/>
</dbReference>
<feature type="domain" description="Histidine kinase" evidence="6">
    <location>
        <begin position="293"/>
        <end position="510"/>
    </location>
</feature>
<dbReference type="Gene3D" id="1.10.287.130">
    <property type="match status" value="1"/>
</dbReference>
<proteinExistence type="predicted"/>
<dbReference type="InterPro" id="IPR011006">
    <property type="entry name" value="CheY-like_superfamily"/>
</dbReference>
<dbReference type="RefSeq" id="WP_394491622.1">
    <property type="nucleotide sequence ID" value="NZ_JBIGIA010000024.1"/>
</dbReference>
<dbReference type="PROSITE" id="PS50109">
    <property type="entry name" value="HIS_KIN"/>
    <property type="match status" value="1"/>
</dbReference>
<dbReference type="InterPro" id="IPR004358">
    <property type="entry name" value="Sig_transdc_His_kin-like_C"/>
</dbReference>
<dbReference type="InterPro" id="IPR013656">
    <property type="entry name" value="PAS_4"/>
</dbReference>
<dbReference type="NCBIfam" id="TIGR00229">
    <property type="entry name" value="sensory_box"/>
    <property type="match status" value="1"/>
</dbReference>
<sequence>MSVLNVLDGGQRSIERAKHLLLVVNDDPVGRYTTVRQLSAAGFPTLEAASGAEALARADESVSAIVLDIHLPDIDGFEVCRRLRARNDTRRVPIVHVTAAYLTDEDKVRGLDAGADAYLTHPVEPAVLVSTIQALVRTRAAEDGMRRSEARFRAIYARAPVGVCLLDSASGRILDANPAMLRLLQRAEAEVLGQALADWAAPHDRADVQAFVASLAAGEATAELPMQGAAGEEIMLQWSTVPDIEPGICLAMAADVRPRIELARQRQALLDRERDARGAAERVSRPKDDLIAVLSHELRTPLNAIMGWANVLQRQPSEELIARAASAIDRNVTLQARMISDILDMSRLNLGKLPLHVEAVELRDIIDATVQAMHGTFSDRQQRLTLDVEPDRLPLQADGARIQQVLWNLLGNAAKFSPPGSEITLRARPHAEGVTLQIQDQGQGIAPEFIHEVFDRFAQGDIASNRRHGGLGLGLAIVKNLVEAHGGRVSVASEGLARGATFEVWLPTEAPPTDADSAPPLAGDAQADAGGERIEGVRILVVEDDADAAAMLRLVLQERGGRVVLARSYDEAVQAFAAGRFDIVISDIGMPDRDGYELIRELRQRESRRGDARPVPAIALTAFGRAEDRQQALAAGFDDHQNKPLRPHLLLRAIQQLLRRGER</sequence>
<evidence type="ECO:0000256" key="3">
    <source>
        <dbReference type="ARBA" id="ARBA00022553"/>
    </source>
</evidence>
<feature type="modified residue" description="4-aspartylphosphate" evidence="4">
    <location>
        <position position="68"/>
    </location>
</feature>
<gene>
    <name evidence="9" type="ORF">ACG00X_22070</name>
</gene>
<dbReference type="SUPFAM" id="SSF52172">
    <property type="entry name" value="CheY-like"/>
    <property type="match status" value="2"/>
</dbReference>
<dbReference type="SMART" id="SM00448">
    <property type="entry name" value="REC"/>
    <property type="match status" value="2"/>
</dbReference>
<dbReference type="CDD" id="cd00075">
    <property type="entry name" value="HATPase"/>
    <property type="match status" value="1"/>
</dbReference>
<dbReference type="InterPro" id="IPR036890">
    <property type="entry name" value="HATPase_C_sf"/>
</dbReference>
<dbReference type="SMART" id="SM00387">
    <property type="entry name" value="HATPase_c"/>
    <property type="match status" value="1"/>
</dbReference>